<evidence type="ECO:0008006" key="5">
    <source>
        <dbReference type="Google" id="ProtNLM"/>
    </source>
</evidence>
<dbReference type="SUPFAM" id="SSF52540">
    <property type="entry name" value="P-loop containing nucleoside triphosphate hydrolases"/>
    <property type="match status" value="1"/>
</dbReference>
<dbReference type="EMBL" id="CP000544">
    <property type="protein sequence ID" value="ABM62475.1"/>
    <property type="molecule type" value="Genomic_DNA"/>
</dbReference>
<sequence>MRLRRIQILRLPGIDPGFTVEGMGDGLQLIVGPNASGKSSLIRALHALLEPGRRMTGTVHLEADIDTATGPMQVVRIGDRVTWYRDGAPADPPALPPPHLLDCYALQVEGLTDPGATDAEIGRALVRELAGGYDLAALTAQRGPFHIKRNHGETEARTLEQARSQWRERRQEHEALIADEQRLADLETAYRAAEQARHEAEQLRQAAELAAARAELEQIDDRLAHFPAEMNRLHGDELQRLEQEEAALARLRTEQEKLAEAERAATRQLTETRLPEAAPDAETLQRHRQLLRELSERERECRQAEEDIAAARQRQQELAEALGVPEPAAVRIDPTALRTLEEQLEPYQRAEAELTALDRELARLSDPDHPRLPRAETVRTGRRELIHWLSARKPPRPGILGGTAGVLGMAAPPTLVGTLLWLEPQWQWHPGWVAAGLGATAALSYAASTVLRAPQADALRDAARRRYPTELPQPSAWEHDPVGTCLEQLDTLLHAAERREQHSQRAAEQQRCKRELQRLREDLSRRARQLGGDGNRLAASTLHYLQSLRDWNQAAAERAEAEARREARQGEAERLRTEVSGFLTSWHSLPPDGSDDVEALIAAVDGLANRAQQRTEALRQHQDVERWRADLLRQVDERRAAIEQLFARAGLPDGDRDTLRQRLEQRPDWQQLQEHRHQWQAEAQAARRALADANELLQRAEQTSAETLHAEASDRLARAGDAQQISETIGSIRQRIHYVQQTRPLEHTRAEIQQAGDALAERLDEALIACAGRWLVDDVRQEHTSERRPDALRRAEGWLHRFTDYRYTLRFLPDAEGNGRFLAHDQHAGADRSLAELSTGTRMQLLLAVRVAFALEAERGREPLPLFLDEALTTTDRERFSAVAEALATLAEEDRRQVFYLSAQAAEPQLWHQVGIDPPVIDLAEVRRLARGSASAEGLALPPRPTPAEPQDHTAASYGAAIGAPWIDPWQDIGQVHLFHLLRDDLERLHRILNAGFEYLGPLRGLLSSDAARTLFTEEEANDLRVRLVVAEAWQEAYTIGRGFPIDRATLAAATPIAGSTLRDDVAQLAETHGGDAAAILEALQNKAVSGFRTRKIGELRDWLEQHGYLDPRPPSRREDRLQRALVAAGGAIHEGTVTTSQVRGWVDQLEAGLAPEGDGAAATRALATSTQRGTAEAPS</sequence>
<reference evidence="3 4" key="2">
    <citation type="journal article" date="2013" name="Stand. Genomic Sci.">
        <title>Complete genome sequence of Halorhodospira halophila SL1.</title>
        <authorList>
            <person name="Challacombe J.F."/>
            <person name="Majid S."/>
            <person name="Deole R."/>
            <person name="Brettin T.S."/>
            <person name="Bruce D."/>
            <person name="Delano S.F."/>
            <person name="Detter J.C."/>
            <person name="Gleasner C.D."/>
            <person name="Han C.S."/>
            <person name="Misra M."/>
            <person name="Reitenga K.G."/>
            <person name="Mikhailova N."/>
            <person name="Woyke T."/>
            <person name="Pitluck S."/>
            <person name="Nolan M."/>
            <person name="Land M.L."/>
            <person name="Saunders E."/>
            <person name="Tapia R."/>
            <person name="Lapidus A."/>
            <person name="Ivanova N."/>
            <person name="Hoff W.D."/>
        </authorList>
    </citation>
    <scope>NUCLEOTIDE SEQUENCE [LARGE SCALE GENOMIC DNA]</scope>
    <source>
        <strain evidence="4">DSM 244 / SL1</strain>
    </source>
</reference>
<dbReference type="HOGENOM" id="CLU_008104_0_0_6"/>
<dbReference type="RefSeq" id="WP_011814497.1">
    <property type="nucleotide sequence ID" value="NC_008789.1"/>
</dbReference>
<dbReference type="AlphaFoldDB" id="A1WXR3"/>
<feature type="region of interest" description="Disordered" evidence="2">
    <location>
        <begin position="1157"/>
        <end position="1180"/>
    </location>
</feature>
<reference evidence="4" key="1">
    <citation type="submission" date="2006-12" db="EMBL/GenBank/DDBJ databases">
        <title>Complete sequence of Halorhodospira halophila SL1.</title>
        <authorList>
            <consortium name="US DOE Joint Genome Institute"/>
            <person name="Copeland A."/>
            <person name="Lucas S."/>
            <person name="Lapidus A."/>
            <person name="Barry K."/>
            <person name="Detter J.C."/>
            <person name="Glavina del Rio T."/>
            <person name="Hammon N."/>
            <person name="Israni S."/>
            <person name="Dalin E."/>
            <person name="Tice H."/>
            <person name="Pitluck S."/>
            <person name="Saunders E."/>
            <person name="Brettin T."/>
            <person name="Bruce D."/>
            <person name="Han C."/>
            <person name="Tapia R."/>
            <person name="Schmutz J."/>
            <person name="Larimer F."/>
            <person name="Land M."/>
            <person name="Hauser L."/>
            <person name="Kyrpides N."/>
            <person name="Mikhailova N."/>
            <person name="Hoff W."/>
            <person name="Richardson P."/>
        </authorList>
    </citation>
    <scope>NUCLEOTIDE SEQUENCE [LARGE SCALE GENOMIC DNA]</scope>
    <source>
        <strain evidence="4">DSM 244 / SL1</strain>
    </source>
</reference>
<keyword evidence="1" id="KW-0175">Coiled coil</keyword>
<gene>
    <name evidence="3" type="ordered locus">Hhal_1711</name>
</gene>
<dbReference type="PANTHER" id="PTHR41259:SF1">
    <property type="entry name" value="DOUBLE-STRAND BREAK REPAIR RAD50 ATPASE, PUTATIVE-RELATED"/>
    <property type="match status" value="1"/>
</dbReference>
<keyword evidence="4" id="KW-1185">Reference proteome</keyword>
<organism evidence="3 4">
    <name type="scientific">Halorhodospira halophila (strain DSM 244 / SL1)</name>
    <name type="common">Ectothiorhodospira halophila (strain DSM 244 / SL1)</name>
    <dbReference type="NCBI Taxonomy" id="349124"/>
    <lineage>
        <taxon>Bacteria</taxon>
        <taxon>Pseudomonadati</taxon>
        <taxon>Pseudomonadota</taxon>
        <taxon>Gammaproteobacteria</taxon>
        <taxon>Chromatiales</taxon>
        <taxon>Ectothiorhodospiraceae</taxon>
        <taxon>Halorhodospira</taxon>
    </lineage>
</organism>
<evidence type="ECO:0000256" key="2">
    <source>
        <dbReference type="SAM" id="MobiDB-lite"/>
    </source>
</evidence>
<dbReference type="Gene3D" id="3.40.50.300">
    <property type="entry name" value="P-loop containing nucleotide triphosphate hydrolases"/>
    <property type="match status" value="2"/>
</dbReference>
<dbReference type="OrthoDB" id="9764467at2"/>
<accession>A1WXR3</accession>
<proteinExistence type="predicted"/>
<evidence type="ECO:0000313" key="4">
    <source>
        <dbReference type="Proteomes" id="UP000000647"/>
    </source>
</evidence>
<feature type="coiled-coil region" evidence="1">
    <location>
        <begin position="676"/>
        <end position="706"/>
    </location>
</feature>
<dbReference type="KEGG" id="hha:Hhal_1711"/>
<protein>
    <recommendedName>
        <fullName evidence="5">Rad50/SbcC-type AAA domain-containing protein</fullName>
    </recommendedName>
</protein>
<name>A1WXR3_HALHL</name>
<feature type="coiled-coil region" evidence="1">
    <location>
        <begin position="506"/>
        <end position="578"/>
    </location>
</feature>
<evidence type="ECO:0000313" key="3">
    <source>
        <dbReference type="EMBL" id="ABM62475.1"/>
    </source>
</evidence>
<evidence type="ECO:0000256" key="1">
    <source>
        <dbReference type="SAM" id="Coils"/>
    </source>
</evidence>
<dbReference type="STRING" id="349124.Hhal_1711"/>
<dbReference type="eggNOG" id="COG0419">
    <property type="taxonomic scope" value="Bacteria"/>
</dbReference>
<dbReference type="InterPro" id="IPR027417">
    <property type="entry name" value="P-loop_NTPase"/>
</dbReference>
<dbReference type="PANTHER" id="PTHR41259">
    <property type="entry name" value="DOUBLE-STRAND BREAK REPAIR RAD50 ATPASE, PUTATIVE-RELATED"/>
    <property type="match status" value="1"/>
</dbReference>
<dbReference type="Proteomes" id="UP000000647">
    <property type="component" value="Chromosome"/>
</dbReference>
<feature type="coiled-coil region" evidence="1">
    <location>
        <begin position="156"/>
        <end position="321"/>
    </location>
</feature>